<proteinExistence type="predicted"/>
<comment type="caution">
    <text evidence="1">The sequence shown here is derived from an EMBL/GenBank/DDBJ whole genome shotgun (WGS) entry which is preliminary data.</text>
</comment>
<evidence type="ECO:0000313" key="1">
    <source>
        <dbReference type="EMBL" id="KAL0340538.1"/>
    </source>
</evidence>
<sequence length="101" mass="11216">MVPLINANAFRDTRNHDATRNNNIPLPLLIQNNQPPAVGAPFDELKPEIAGEIKPLTQGLSRPDLNRPLLIILLSLQGQEHGCRSGWLESWYGEERGNPDA</sequence>
<name>A0AAW2NC72_SESRA</name>
<dbReference type="AlphaFoldDB" id="A0AAW2NC72"/>
<organism evidence="1">
    <name type="scientific">Sesamum radiatum</name>
    <name type="common">Black benniseed</name>
    <dbReference type="NCBI Taxonomy" id="300843"/>
    <lineage>
        <taxon>Eukaryota</taxon>
        <taxon>Viridiplantae</taxon>
        <taxon>Streptophyta</taxon>
        <taxon>Embryophyta</taxon>
        <taxon>Tracheophyta</taxon>
        <taxon>Spermatophyta</taxon>
        <taxon>Magnoliopsida</taxon>
        <taxon>eudicotyledons</taxon>
        <taxon>Gunneridae</taxon>
        <taxon>Pentapetalae</taxon>
        <taxon>asterids</taxon>
        <taxon>lamiids</taxon>
        <taxon>Lamiales</taxon>
        <taxon>Pedaliaceae</taxon>
        <taxon>Sesamum</taxon>
    </lineage>
</organism>
<dbReference type="EMBL" id="JACGWJ010000020">
    <property type="protein sequence ID" value="KAL0340538.1"/>
    <property type="molecule type" value="Genomic_DNA"/>
</dbReference>
<accession>A0AAW2NC72</accession>
<reference evidence="1" key="2">
    <citation type="journal article" date="2024" name="Plant">
        <title>Genomic evolution and insights into agronomic trait innovations of Sesamum species.</title>
        <authorList>
            <person name="Miao H."/>
            <person name="Wang L."/>
            <person name="Qu L."/>
            <person name="Liu H."/>
            <person name="Sun Y."/>
            <person name="Le M."/>
            <person name="Wang Q."/>
            <person name="Wei S."/>
            <person name="Zheng Y."/>
            <person name="Lin W."/>
            <person name="Duan Y."/>
            <person name="Cao H."/>
            <person name="Xiong S."/>
            <person name="Wang X."/>
            <person name="Wei L."/>
            <person name="Li C."/>
            <person name="Ma Q."/>
            <person name="Ju M."/>
            <person name="Zhao R."/>
            <person name="Li G."/>
            <person name="Mu C."/>
            <person name="Tian Q."/>
            <person name="Mei H."/>
            <person name="Zhang T."/>
            <person name="Gao T."/>
            <person name="Zhang H."/>
        </authorList>
    </citation>
    <scope>NUCLEOTIDE SEQUENCE</scope>
    <source>
        <strain evidence="1">G02</strain>
    </source>
</reference>
<gene>
    <name evidence="1" type="ORF">Sradi_4570600</name>
</gene>
<reference evidence="1" key="1">
    <citation type="submission" date="2020-06" db="EMBL/GenBank/DDBJ databases">
        <authorList>
            <person name="Li T."/>
            <person name="Hu X."/>
            <person name="Zhang T."/>
            <person name="Song X."/>
            <person name="Zhang H."/>
            <person name="Dai N."/>
            <person name="Sheng W."/>
            <person name="Hou X."/>
            <person name="Wei L."/>
        </authorList>
    </citation>
    <scope>NUCLEOTIDE SEQUENCE</scope>
    <source>
        <strain evidence="1">G02</strain>
        <tissue evidence="1">Leaf</tissue>
    </source>
</reference>
<protein>
    <submittedName>
        <fullName evidence="1">Uncharacterized protein</fullName>
    </submittedName>
</protein>